<reference evidence="1" key="1">
    <citation type="journal article" date="2019" name="bioRxiv">
        <title>The Genome of the Zebra Mussel, Dreissena polymorpha: A Resource for Invasive Species Research.</title>
        <authorList>
            <person name="McCartney M.A."/>
            <person name="Auch B."/>
            <person name="Kono T."/>
            <person name="Mallez S."/>
            <person name="Zhang Y."/>
            <person name="Obille A."/>
            <person name="Becker A."/>
            <person name="Abrahante J.E."/>
            <person name="Garbe J."/>
            <person name="Badalamenti J.P."/>
            <person name="Herman A."/>
            <person name="Mangelson H."/>
            <person name="Liachko I."/>
            <person name="Sullivan S."/>
            <person name="Sone E.D."/>
            <person name="Koren S."/>
            <person name="Silverstein K.A.T."/>
            <person name="Beckman K.B."/>
            <person name="Gohl D.M."/>
        </authorList>
    </citation>
    <scope>NUCLEOTIDE SEQUENCE</scope>
    <source>
        <strain evidence="1">Duluth1</strain>
        <tissue evidence="1">Whole animal</tissue>
    </source>
</reference>
<comment type="caution">
    <text evidence="1">The sequence shown here is derived from an EMBL/GenBank/DDBJ whole genome shotgun (WGS) entry which is preliminary data.</text>
</comment>
<accession>A0A9D4MEU8</accession>
<dbReference type="Proteomes" id="UP000828390">
    <property type="component" value="Unassembled WGS sequence"/>
</dbReference>
<evidence type="ECO:0000313" key="2">
    <source>
        <dbReference type="Proteomes" id="UP000828390"/>
    </source>
</evidence>
<keyword evidence="2" id="KW-1185">Reference proteome</keyword>
<gene>
    <name evidence="1" type="ORF">DPMN_038125</name>
</gene>
<proteinExistence type="predicted"/>
<dbReference type="EMBL" id="JAIWYP010000002">
    <property type="protein sequence ID" value="KAH3874870.1"/>
    <property type="molecule type" value="Genomic_DNA"/>
</dbReference>
<evidence type="ECO:0000313" key="1">
    <source>
        <dbReference type="EMBL" id="KAH3874870.1"/>
    </source>
</evidence>
<organism evidence="1 2">
    <name type="scientific">Dreissena polymorpha</name>
    <name type="common">Zebra mussel</name>
    <name type="synonym">Mytilus polymorpha</name>
    <dbReference type="NCBI Taxonomy" id="45954"/>
    <lineage>
        <taxon>Eukaryota</taxon>
        <taxon>Metazoa</taxon>
        <taxon>Spiralia</taxon>
        <taxon>Lophotrochozoa</taxon>
        <taxon>Mollusca</taxon>
        <taxon>Bivalvia</taxon>
        <taxon>Autobranchia</taxon>
        <taxon>Heteroconchia</taxon>
        <taxon>Euheterodonta</taxon>
        <taxon>Imparidentia</taxon>
        <taxon>Neoheterodontei</taxon>
        <taxon>Myida</taxon>
        <taxon>Dreissenoidea</taxon>
        <taxon>Dreissenidae</taxon>
        <taxon>Dreissena</taxon>
    </lineage>
</organism>
<protein>
    <submittedName>
        <fullName evidence="1">Uncharacterized protein</fullName>
    </submittedName>
</protein>
<dbReference type="AlphaFoldDB" id="A0A9D4MEU8"/>
<sequence>MDGEGMMRSADDMLTIESLAVSDVNEIKQKLLLREVELAVPWELENFQAPPSSEPDSVNEIVKKNSGQVPVSNVLSGGIKRYIKFGDDNKAQNTKYNTKK</sequence>
<reference evidence="1" key="2">
    <citation type="submission" date="2020-11" db="EMBL/GenBank/DDBJ databases">
        <authorList>
            <person name="McCartney M.A."/>
            <person name="Auch B."/>
            <person name="Kono T."/>
            <person name="Mallez S."/>
            <person name="Becker A."/>
            <person name="Gohl D.M."/>
            <person name="Silverstein K.A.T."/>
            <person name="Koren S."/>
            <person name="Bechman K.B."/>
            <person name="Herman A."/>
            <person name="Abrahante J.E."/>
            <person name="Garbe J."/>
        </authorList>
    </citation>
    <scope>NUCLEOTIDE SEQUENCE</scope>
    <source>
        <strain evidence="1">Duluth1</strain>
        <tissue evidence="1">Whole animal</tissue>
    </source>
</reference>
<name>A0A9D4MEU8_DREPO</name>